<feature type="domain" description="Calcineurin-like phosphoesterase" evidence="2">
    <location>
        <begin position="286"/>
        <end position="491"/>
    </location>
</feature>
<dbReference type="InterPro" id="IPR029052">
    <property type="entry name" value="Metallo-depent_PP-like"/>
</dbReference>
<reference evidence="3 4" key="1">
    <citation type="submission" date="2018-06" db="EMBL/GenBank/DDBJ databases">
        <title>Freshwater and sediment microbial communities from various areas in North America, analyzing microbe dynamics in response to fracking.</title>
        <authorList>
            <person name="Lamendella R."/>
        </authorList>
    </citation>
    <scope>NUCLEOTIDE SEQUENCE [LARGE SCALE GENOMIC DNA]</scope>
    <source>
        <strain evidence="3 4">114J</strain>
    </source>
</reference>
<dbReference type="Pfam" id="PF12850">
    <property type="entry name" value="Metallophos_2"/>
    <property type="match status" value="1"/>
</dbReference>
<dbReference type="Gene3D" id="3.60.21.10">
    <property type="match status" value="1"/>
</dbReference>
<dbReference type="OrthoDB" id="9813918at2"/>
<dbReference type="EMBL" id="QNRO01000001">
    <property type="protein sequence ID" value="RBP33786.1"/>
    <property type="molecule type" value="Genomic_DNA"/>
</dbReference>
<dbReference type="InterPro" id="IPR024654">
    <property type="entry name" value="Calcineurin-like_PHP_lpxH"/>
</dbReference>
<dbReference type="SUPFAM" id="SSF56300">
    <property type="entry name" value="Metallo-dependent phosphatases"/>
    <property type="match status" value="1"/>
</dbReference>
<comment type="caution">
    <text evidence="3">The sequence shown here is derived from an EMBL/GenBank/DDBJ whole genome shotgun (WGS) entry which is preliminary data.</text>
</comment>
<evidence type="ECO:0000256" key="1">
    <source>
        <dbReference type="ARBA" id="ARBA00008950"/>
    </source>
</evidence>
<organism evidence="3 4">
    <name type="scientific">Marinobacter pelagius</name>
    <dbReference type="NCBI Taxonomy" id="379482"/>
    <lineage>
        <taxon>Bacteria</taxon>
        <taxon>Pseudomonadati</taxon>
        <taxon>Pseudomonadota</taxon>
        <taxon>Gammaproteobacteria</taxon>
        <taxon>Pseudomonadales</taxon>
        <taxon>Marinobacteraceae</taxon>
        <taxon>Marinobacter</taxon>
    </lineage>
</organism>
<evidence type="ECO:0000259" key="2">
    <source>
        <dbReference type="Pfam" id="PF12850"/>
    </source>
</evidence>
<dbReference type="RefSeq" id="WP_113860971.1">
    <property type="nucleotide sequence ID" value="NZ_QNRO01000001.1"/>
</dbReference>
<evidence type="ECO:0000313" key="3">
    <source>
        <dbReference type="EMBL" id="RBP33786.1"/>
    </source>
</evidence>
<sequence>MLEELKLADIAVIGRSDDSEPDCSAEMIKDIIQSGFQALGHGERFTGKPGTLIFERNNRIVKIHAGVNLAEPQARQRGDFSRKNERKLGIYHPSKTWFVAKYRNRCWIGNITKTLHPLHMSLLQADSSSALKLLDQYFSIYIRFMKEHERVLDPGLSNFGADENGHVFYLDDDIYGWDGFSGLSQAIGVWFRQFVGFPETFFSALGASLGKWLRSYYPDSEWLDIIAEQVRGVFTANEEQSTRRIHFLAGFAQATRAQPAGEQETHPVYVIPAEAPHLLDKGKGLVGIIADIHANLPALEKTLEELQRRSVSSVLVLGDLVGYGPHPSECIELLRTGDFHIIRGNHDHATAIGKAGQGFSSVSSWVIDWTVSRLSQAERQWLGGLPLYLDGEGWLAVHGAPQDPTFMNGYVYRMTYEDNIKNMRERGIRYCFHGHTHIAGVYYARKTLTGHSVSSRYSLASVDQGLVCPGSVGQPRGGQTGLEFAILDTETFGIEFINLDYDVSKVIEDMNREGFPAQLGSRLLQGR</sequence>
<dbReference type="AlphaFoldDB" id="A0A366GYG8"/>
<dbReference type="Proteomes" id="UP000252995">
    <property type="component" value="Unassembled WGS sequence"/>
</dbReference>
<protein>
    <submittedName>
        <fullName evidence="3">Putative phosphodiesterase</fullName>
    </submittedName>
</protein>
<accession>A0A366GYG8</accession>
<dbReference type="InterPro" id="IPR050126">
    <property type="entry name" value="Ap4A_hydrolase"/>
</dbReference>
<dbReference type="PANTHER" id="PTHR42850:SF2">
    <property type="entry name" value="BLL5683 PROTEIN"/>
    <property type="match status" value="1"/>
</dbReference>
<evidence type="ECO:0000313" key="4">
    <source>
        <dbReference type="Proteomes" id="UP000252995"/>
    </source>
</evidence>
<comment type="similarity">
    <text evidence="1">Belongs to the metallophosphoesterase superfamily. YfcE family.</text>
</comment>
<dbReference type="GO" id="GO:0005737">
    <property type="term" value="C:cytoplasm"/>
    <property type="evidence" value="ECO:0007669"/>
    <property type="project" value="TreeGrafter"/>
</dbReference>
<gene>
    <name evidence="3" type="ORF">DET50_101128</name>
</gene>
<proteinExistence type="inferred from homology"/>
<dbReference type="PANTHER" id="PTHR42850">
    <property type="entry name" value="METALLOPHOSPHOESTERASE"/>
    <property type="match status" value="1"/>
</dbReference>
<name>A0A366GYG8_9GAMM</name>
<dbReference type="GO" id="GO:0016791">
    <property type="term" value="F:phosphatase activity"/>
    <property type="evidence" value="ECO:0007669"/>
    <property type="project" value="TreeGrafter"/>
</dbReference>